<organism evidence="1 2">
    <name type="scientific">Mycoplasma tauri</name>
    <dbReference type="NCBI Taxonomy" id="547987"/>
    <lineage>
        <taxon>Bacteria</taxon>
        <taxon>Bacillati</taxon>
        <taxon>Mycoplasmatota</taxon>
        <taxon>Mollicutes</taxon>
        <taxon>Mycoplasmataceae</taxon>
        <taxon>Mycoplasma</taxon>
    </lineage>
</organism>
<dbReference type="EMBL" id="JAIQBY010000039">
    <property type="protein sequence ID" value="MBZ4195652.1"/>
    <property type="molecule type" value="Genomic_DNA"/>
</dbReference>
<dbReference type="AlphaFoldDB" id="A0A953NER5"/>
<reference evidence="1 2" key="1">
    <citation type="submission" date="2021-09" db="EMBL/GenBank/DDBJ databases">
        <title>WGS of Mycoplasma sp. Zaradi2 strains.</title>
        <authorList>
            <person name="Spergser J."/>
        </authorList>
    </citation>
    <scope>NUCLEOTIDE SEQUENCE [LARGE SCALE GENOMIC DNA]</scope>
    <source>
        <strain evidence="1 2">1331</strain>
    </source>
</reference>
<accession>A0A953NER5</accession>
<dbReference type="PROSITE" id="PS00018">
    <property type="entry name" value="EF_HAND_1"/>
    <property type="match status" value="1"/>
</dbReference>
<evidence type="ECO:0008006" key="3">
    <source>
        <dbReference type="Google" id="ProtNLM"/>
    </source>
</evidence>
<dbReference type="Proteomes" id="UP000772186">
    <property type="component" value="Unassembled WGS sequence"/>
</dbReference>
<dbReference type="NCBIfam" id="NF045961">
    <property type="entry name" value="MAG5150_fam_LP"/>
    <property type="match status" value="1"/>
</dbReference>
<evidence type="ECO:0000313" key="2">
    <source>
        <dbReference type="Proteomes" id="UP000772186"/>
    </source>
</evidence>
<dbReference type="InterPro" id="IPR018247">
    <property type="entry name" value="EF_Hand_1_Ca_BS"/>
</dbReference>
<dbReference type="PROSITE" id="PS51257">
    <property type="entry name" value="PROKAR_LIPOPROTEIN"/>
    <property type="match status" value="1"/>
</dbReference>
<gene>
    <name evidence="1" type="ORF">LAD73_02920</name>
</gene>
<keyword evidence="2" id="KW-1185">Reference proteome</keyword>
<protein>
    <recommendedName>
        <fullName evidence="3">Lipoprotein</fullName>
    </recommendedName>
</protein>
<name>A0A953NER5_9MOLU</name>
<comment type="caution">
    <text evidence="1">The sequence shown here is derived from an EMBL/GenBank/DDBJ whole genome shotgun (WGS) entry which is preliminary data.</text>
</comment>
<proteinExistence type="predicted"/>
<sequence length="355" mass="41845">MKNTYKKLLTLNISTIALPLILVSCGNSSKSKDKKPESSNNNLNNLIMNYKNEIKNVENNFFANKIDNNHESNNDFKEKIIDLFLGKNDNEQLDKLMKNFYDESKNDAEFLNIIRNTFFDYSDEFIIKNLFESLSTIIKDFNKQFQNNLNQFLNYFTNKEFDDNSKIIFKAFDDNLKGVLFKSEEWANWIESDYSNLSILFIDSNKNKLVDKDEFINAKFKNYNSNNYNSASIDHNHSHATYNMLWETLNYLTLFNNFKNNSKLNSHQNVNFVKNVENIKAKLKEKNNNELLAKFEELVSRINNLFNFTESNFLSPLYEKSSEAYKKLYAVRKVLIQIAQEAKLTRDQIKKIFNN</sequence>
<dbReference type="RefSeq" id="WP_223644903.1">
    <property type="nucleotide sequence ID" value="NZ_JAIQBY010000039.1"/>
</dbReference>
<evidence type="ECO:0000313" key="1">
    <source>
        <dbReference type="EMBL" id="MBZ4195652.1"/>
    </source>
</evidence>